<evidence type="ECO:0000313" key="3">
    <source>
        <dbReference type="Proteomes" id="UP000198963"/>
    </source>
</evidence>
<protein>
    <submittedName>
        <fullName evidence="2">Group I intron endonuclease</fullName>
    </submittedName>
</protein>
<dbReference type="PROSITE" id="PS50164">
    <property type="entry name" value="GIY_YIG"/>
    <property type="match status" value="1"/>
</dbReference>
<dbReference type="AlphaFoldDB" id="A0A1H1SN99"/>
<evidence type="ECO:0000259" key="1">
    <source>
        <dbReference type="PROSITE" id="PS50164"/>
    </source>
</evidence>
<keyword evidence="2" id="KW-0255">Endonuclease</keyword>
<dbReference type="SUPFAM" id="SSF64496">
    <property type="entry name" value="DNA-binding domain of intron-encoded endonucleases"/>
    <property type="match status" value="1"/>
</dbReference>
<dbReference type="InterPro" id="IPR035901">
    <property type="entry name" value="GIY-YIG_endonuc_sf"/>
</dbReference>
<dbReference type="SMART" id="SM00465">
    <property type="entry name" value="GIYc"/>
    <property type="match status" value="1"/>
</dbReference>
<dbReference type="CDD" id="cd10443">
    <property type="entry name" value="GIY-YIG_HE_Tlr8p_PBC-V_like"/>
    <property type="match status" value="1"/>
</dbReference>
<dbReference type="SMART" id="SM00497">
    <property type="entry name" value="IENR1"/>
    <property type="match status" value="2"/>
</dbReference>
<dbReference type="InterPro" id="IPR010896">
    <property type="entry name" value="NUMOD1"/>
</dbReference>
<dbReference type="EMBL" id="LT629774">
    <property type="protein sequence ID" value="SDS49206.1"/>
    <property type="molecule type" value="Genomic_DNA"/>
</dbReference>
<gene>
    <name evidence="2" type="ORF">SAMN04489797_1716</name>
</gene>
<proteinExistence type="predicted"/>
<keyword evidence="2" id="KW-0540">Nuclease</keyword>
<dbReference type="Pfam" id="PF07453">
    <property type="entry name" value="NUMOD1"/>
    <property type="match status" value="2"/>
</dbReference>
<dbReference type="InterPro" id="IPR036388">
    <property type="entry name" value="WH-like_DNA-bd_sf"/>
</dbReference>
<evidence type="ECO:0000313" key="2">
    <source>
        <dbReference type="EMBL" id="SDS49206.1"/>
    </source>
</evidence>
<keyword evidence="3" id="KW-1185">Reference proteome</keyword>
<dbReference type="Proteomes" id="UP000198963">
    <property type="component" value="Chromosome I"/>
</dbReference>
<dbReference type="Gene3D" id="1.10.10.10">
    <property type="entry name" value="Winged helix-like DNA-binding domain superfamily/Winged helix DNA-binding domain"/>
    <property type="match status" value="2"/>
</dbReference>
<dbReference type="GO" id="GO:0004519">
    <property type="term" value="F:endonuclease activity"/>
    <property type="evidence" value="ECO:0007669"/>
    <property type="project" value="UniProtKB-KW"/>
</dbReference>
<dbReference type="Gene3D" id="3.40.1440.10">
    <property type="entry name" value="GIY-YIG endonuclease"/>
    <property type="match status" value="1"/>
</dbReference>
<organism evidence="2 3">
    <name type="scientific">Winogradskyella sediminis</name>
    <dbReference type="NCBI Taxonomy" id="1382466"/>
    <lineage>
        <taxon>Bacteria</taxon>
        <taxon>Pseudomonadati</taxon>
        <taxon>Bacteroidota</taxon>
        <taxon>Flavobacteriia</taxon>
        <taxon>Flavobacteriales</taxon>
        <taxon>Flavobacteriaceae</taxon>
        <taxon>Winogradskyella</taxon>
    </lineage>
</organism>
<dbReference type="RefSeq" id="WP_092446151.1">
    <property type="nucleotide sequence ID" value="NZ_LT629774.1"/>
</dbReference>
<dbReference type="Pfam" id="PF01541">
    <property type="entry name" value="GIY-YIG"/>
    <property type="match status" value="1"/>
</dbReference>
<name>A0A1H1SN99_9FLAO</name>
<reference evidence="2 3" key="1">
    <citation type="submission" date="2016-10" db="EMBL/GenBank/DDBJ databases">
        <authorList>
            <person name="Varghese N."/>
            <person name="Submissions S."/>
        </authorList>
    </citation>
    <scope>NUCLEOTIDE SEQUENCE [LARGE SCALE GENOMIC DNA]</scope>
    <source>
        <strain evidence="2 3">RHA_55</strain>
    </source>
</reference>
<feature type="domain" description="GIY-YIG" evidence="1">
    <location>
        <begin position="5"/>
        <end position="91"/>
    </location>
</feature>
<dbReference type="InterPro" id="IPR003647">
    <property type="entry name" value="Intron_nuc_1_rpt"/>
</dbReference>
<accession>A0A1H1SN99</accession>
<dbReference type="SUPFAM" id="SSF82771">
    <property type="entry name" value="GIY-YIG endonuclease"/>
    <property type="match status" value="1"/>
</dbReference>
<sequence length="219" mass="24786">MEKENNYIIYKAENEINGWVYIGATSNSVHQRKLDHLERANRQEKGKFYEAISTYGKDVFNWEQVDTASTVDELAEKEKSYILEYNSQENGYNSDSGGGLKKTVYQYNISDGSLVNSYDSLQSAANAVSASKTSIGNTCIGQNKTCKGYHWSYNLSEPFRLDKDLRKKEVIQFTYSGKQIAVYESVAEASRQTGVSKSCISRVCRGERSRSGGFVWKYN</sequence>
<keyword evidence="2" id="KW-0378">Hydrolase</keyword>
<dbReference type="InterPro" id="IPR000305">
    <property type="entry name" value="GIY-YIG_endonuc"/>
</dbReference>